<dbReference type="GO" id="GO:0016987">
    <property type="term" value="F:sigma factor activity"/>
    <property type="evidence" value="ECO:0007669"/>
    <property type="project" value="UniProtKB-KW"/>
</dbReference>
<evidence type="ECO:0000256" key="3">
    <source>
        <dbReference type="ARBA" id="ARBA00023082"/>
    </source>
</evidence>
<evidence type="ECO:0000259" key="7">
    <source>
        <dbReference type="Pfam" id="PF04542"/>
    </source>
</evidence>
<keyword evidence="5 6" id="KW-0804">Transcription</keyword>
<organism evidence="9 10">
    <name type="scientific">Rossellomorea vietnamensis</name>
    <dbReference type="NCBI Taxonomy" id="218284"/>
    <lineage>
        <taxon>Bacteria</taxon>
        <taxon>Bacillati</taxon>
        <taxon>Bacillota</taxon>
        <taxon>Bacilli</taxon>
        <taxon>Bacillales</taxon>
        <taxon>Bacillaceae</taxon>
        <taxon>Rossellomorea</taxon>
    </lineage>
</organism>
<proteinExistence type="inferred from homology"/>
<evidence type="ECO:0000256" key="5">
    <source>
        <dbReference type="ARBA" id="ARBA00023163"/>
    </source>
</evidence>
<dbReference type="NCBIfam" id="TIGR02937">
    <property type="entry name" value="sigma70-ECF"/>
    <property type="match status" value="1"/>
</dbReference>
<dbReference type="Pfam" id="PF08281">
    <property type="entry name" value="Sigma70_r4_2"/>
    <property type="match status" value="1"/>
</dbReference>
<dbReference type="AlphaFoldDB" id="A0A5D4NT08"/>
<gene>
    <name evidence="9" type="ORF">FZC78_10230</name>
</gene>
<dbReference type="GO" id="GO:0006352">
    <property type="term" value="P:DNA-templated transcription initiation"/>
    <property type="evidence" value="ECO:0007669"/>
    <property type="project" value="InterPro"/>
</dbReference>
<reference evidence="9 10" key="1">
    <citation type="submission" date="2019-08" db="EMBL/GenBank/DDBJ databases">
        <title>Bacillus genomes from the desert of Cuatro Cienegas, Coahuila.</title>
        <authorList>
            <person name="Olmedo-Alvarez G."/>
        </authorList>
    </citation>
    <scope>NUCLEOTIDE SEQUENCE [LARGE SCALE GENOMIC DNA]</scope>
    <source>
        <strain evidence="9 10">CH34_1T</strain>
    </source>
</reference>
<dbReference type="InterPro" id="IPR000838">
    <property type="entry name" value="RNA_pol_sigma70_ECF_CS"/>
</dbReference>
<dbReference type="InterPro" id="IPR013249">
    <property type="entry name" value="RNA_pol_sigma70_r4_t2"/>
</dbReference>
<dbReference type="Gene3D" id="1.10.1740.10">
    <property type="match status" value="1"/>
</dbReference>
<evidence type="ECO:0000256" key="6">
    <source>
        <dbReference type="RuleBase" id="RU000716"/>
    </source>
</evidence>
<dbReference type="PROSITE" id="PS01063">
    <property type="entry name" value="SIGMA70_ECF"/>
    <property type="match status" value="1"/>
</dbReference>
<name>A0A5D4NT08_9BACI</name>
<evidence type="ECO:0000259" key="8">
    <source>
        <dbReference type="Pfam" id="PF08281"/>
    </source>
</evidence>
<sequence length="216" mass="25557">MRKSRCPKKEWFLPLKEEGEPFFFSMIKIVSKQVQLLPVCNRYLSERRGDMDIQQLYKLYIQDVYRYLLSLCKDKSLAEDLTQDTFVKAYTALENIEPEAMKSWLLKIAYHTFIDYARRSKKVTFEEPDYFSGFSEGGSAEDEFQKLADKEDLYQKLDRLKPLQKRAIILCDIQGYSYKEAAAALFIKENTLKSHIFRGRSRLKLFYKKGSDEENE</sequence>
<dbReference type="Pfam" id="PF04542">
    <property type="entry name" value="Sigma70_r2"/>
    <property type="match status" value="1"/>
</dbReference>
<dbReference type="OrthoDB" id="9795666at2"/>
<dbReference type="GO" id="GO:0006950">
    <property type="term" value="P:response to stress"/>
    <property type="evidence" value="ECO:0007669"/>
    <property type="project" value="UniProtKB-ARBA"/>
</dbReference>
<accession>A0A5D4NT08</accession>
<evidence type="ECO:0000256" key="2">
    <source>
        <dbReference type="ARBA" id="ARBA00023015"/>
    </source>
</evidence>
<comment type="caution">
    <text evidence="9">The sequence shown here is derived from an EMBL/GenBank/DDBJ whole genome shotgun (WGS) entry which is preliminary data.</text>
</comment>
<dbReference type="GO" id="GO:0003677">
    <property type="term" value="F:DNA binding"/>
    <property type="evidence" value="ECO:0007669"/>
    <property type="project" value="UniProtKB-KW"/>
</dbReference>
<dbReference type="PANTHER" id="PTHR43133">
    <property type="entry name" value="RNA POLYMERASE ECF-TYPE SIGMA FACTO"/>
    <property type="match status" value="1"/>
</dbReference>
<dbReference type="PANTHER" id="PTHR43133:SF52">
    <property type="entry name" value="ECF RNA POLYMERASE SIGMA FACTOR SIGL"/>
    <property type="match status" value="1"/>
</dbReference>
<evidence type="ECO:0000313" key="10">
    <source>
        <dbReference type="Proteomes" id="UP000322267"/>
    </source>
</evidence>
<dbReference type="InterPro" id="IPR013324">
    <property type="entry name" value="RNA_pol_sigma_r3/r4-like"/>
</dbReference>
<dbReference type="InterPro" id="IPR007627">
    <property type="entry name" value="RNA_pol_sigma70_r2"/>
</dbReference>
<keyword evidence="4 6" id="KW-0238">DNA-binding</keyword>
<dbReference type="InterPro" id="IPR036388">
    <property type="entry name" value="WH-like_DNA-bd_sf"/>
</dbReference>
<feature type="domain" description="RNA polymerase sigma-70 region 2" evidence="7">
    <location>
        <begin position="56"/>
        <end position="122"/>
    </location>
</feature>
<feature type="domain" description="RNA polymerase sigma factor 70 region 4 type 2" evidence="8">
    <location>
        <begin position="151"/>
        <end position="203"/>
    </location>
</feature>
<evidence type="ECO:0000256" key="4">
    <source>
        <dbReference type="ARBA" id="ARBA00023125"/>
    </source>
</evidence>
<comment type="similarity">
    <text evidence="1 6">Belongs to the sigma-70 factor family. ECF subfamily.</text>
</comment>
<evidence type="ECO:0000313" key="9">
    <source>
        <dbReference type="EMBL" id="TYS16999.1"/>
    </source>
</evidence>
<protein>
    <recommendedName>
        <fullName evidence="6">RNA polymerase sigma factor</fullName>
    </recommendedName>
</protein>
<dbReference type="InterPro" id="IPR013325">
    <property type="entry name" value="RNA_pol_sigma_r2"/>
</dbReference>
<keyword evidence="3 6" id="KW-0731">Sigma factor</keyword>
<dbReference type="SUPFAM" id="SSF88946">
    <property type="entry name" value="Sigma2 domain of RNA polymerase sigma factors"/>
    <property type="match status" value="1"/>
</dbReference>
<evidence type="ECO:0000256" key="1">
    <source>
        <dbReference type="ARBA" id="ARBA00010641"/>
    </source>
</evidence>
<keyword evidence="2 6" id="KW-0805">Transcription regulation</keyword>
<dbReference type="InterPro" id="IPR014284">
    <property type="entry name" value="RNA_pol_sigma-70_dom"/>
</dbReference>
<dbReference type="EMBL" id="VTEI01000004">
    <property type="protein sequence ID" value="TYS16999.1"/>
    <property type="molecule type" value="Genomic_DNA"/>
</dbReference>
<dbReference type="InterPro" id="IPR039425">
    <property type="entry name" value="RNA_pol_sigma-70-like"/>
</dbReference>
<dbReference type="Proteomes" id="UP000322267">
    <property type="component" value="Unassembled WGS sequence"/>
</dbReference>
<dbReference type="SUPFAM" id="SSF88659">
    <property type="entry name" value="Sigma3 and sigma4 domains of RNA polymerase sigma factors"/>
    <property type="match status" value="1"/>
</dbReference>
<dbReference type="Gene3D" id="1.10.10.10">
    <property type="entry name" value="Winged helix-like DNA-binding domain superfamily/Winged helix DNA-binding domain"/>
    <property type="match status" value="1"/>
</dbReference>